<dbReference type="EMBL" id="JXLN01000291">
    <property type="protein sequence ID" value="KPL97414.1"/>
    <property type="molecule type" value="Genomic_DNA"/>
</dbReference>
<proteinExistence type="predicted"/>
<reference evidence="1 2" key="1">
    <citation type="journal article" date="2015" name="Parasit. Vectors">
        <title>Draft genome of the scabies mite.</title>
        <authorList>
            <person name="Rider S.D.Jr."/>
            <person name="Morgan M.S."/>
            <person name="Arlian L.G."/>
        </authorList>
    </citation>
    <scope>NUCLEOTIDE SEQUENCE [LARGE SCALE GENOMIC DNA]</scope>
    <source>
        <strain evidence="1">Arlian Lab</strain>
    </source>
</reference>
<dbReference type="VEuPathDB" id="VectorBase:SSCA008342"/>
<accession>A0A131ZSZ2</accession>
<evidence type="ECO:0000313" key="1">
    <source>
        <dbReference type="EMBL" id="KPL97414.1"/>
    </source>
</evidence>
<dbReference type="Proteomes" id="UP000616769">
    <property type="component" value="Unassembled WGS sequence"/>
</dbReference>
<name>A0A131ZSZ2_SARSC</name>
<protein>
    <submittedName>
        <fullName evidence="1">Uncharacterized protein</fullName>
    </submittedName>
</protein>
<sequence>MLQKSRLLRMASPVLQNSRKLSLLHSGCRTPVNCLSVQPAYRTALNCVSCTQATGNPYTASAYSQATELP</sequence>
<dbReference type="AlphaFoldDB" id="A0A131ZSZ2"/>
<evidence type="ECO:0000313" key="2">
    <source>
        <dbReference type="Proteomes" id="UP000616769"/>
    </source>
</evidence>
<comment type="caution">
    <text evidence="1">The sequence shown here is derived from an EMBL/GenBank/DDBJ whole genome shotgun (WGS) entry which is preliminary data.</text>
</comment>
<organism evidence="1 2">
    <name type="scientific">Sarcoptes scabiei</name>
    <name type="common">Itch mite</name>
    <name type="synonym">Acarus scabiei</name>
    <dbReference type="NCBI Taxonomy" id="52283"/>
    <lineage>
        <taxon>Eukaryota</taxon>
        <taxon>Metazoa</taxon>
        <taxon>Ecdysozoa</taxon>
        <taxon>Arthropoda</taxon>
        <taxon>Chelicerata</taxon>
        <taxon>Arachnida</taxon>
        <taxon>Acari</taxon>
        <taxon>Acariformes</taxon>
        <taxon>Sarcoptiformes</taxon>
        <taxon>Astigmata</taxon>
        <taxon>Psoroptidia</taxon>
        <taxon>Sarcoptoidea</taxon>
        <taxon>Sarcoptidae</taxon>
        <taxon>Sarcoptinae</taxon>
        <taxon>Sarcoptes</taxon>
    </lineage>
</organism>
<gene>
    <name evidence="1" type="ORF">QR98_0002580</name>
</gene>